<dbReference type="HOGENOM" id="CLU_009579_6_0_1"/>
<evidence type="ECO:0000256" key="4">
    <source>
        <dbReference type="ARBA" id="ARBA00023040"/>
    </source>
</evidence>
<evidence type="ECO:0000256" key="1">
    <source>
        <dbReference type="ARBA" id="ARBA00004141"/>
    </source>
</evidence>
<dbReference type="Gene3D" id="1.20.1070.10">
    <property type="entry name" value="Rhodopsin 7-helix transmembrane proteins"/>
    <property type="match status" value="1"/>
</dbReference>
<evidence type="ECO:0000256" key="9">
    <source>
        <dbReference type="SAM" id="Phobius"/>
    </source>
</evidence>
<dbReference type="PRINTS" id="PR00237">
    <property type="entry name" value="GPCRRHODOPSN"/>
</dbReference>
<evidence type="ECO:0000256" key="5">
    <source>
        <dbReference type="ARBA" id="ARBA00023136"/>
    </source>
</evidence>
<dbReference type="PROSITE" id="PS50262">
    <property type="entry name" value="G_PROTEIN_RECEP_F1_2"/>
    <property type="match status" value="1"/>
</dbReference>
<dbReference type="PANTHER" id="PTHR45695">
    <property type="entry name" value="LEUCOKININ RECEPTOR-RELATED"/>
    <property type="match status" value="1"/>
</dbReference>
<evidence type="ECO:0000256" key="2">
    <source>
        <dbReference type="ARBA" id="ARBA00022692"/>
    </source>
</evidence>
<dbReference type="FunFam" id="1.20.1070.10:FF:000648">
    <property type="entry name" value="Predicted protein"/>
    <property type="match status" value="1"/>
</dbReference>
<dbReference type="InParanoid" id="A7RS82"/>
<dbReference type="Proteomes" id="UP000001593">
    <property type="component" value="Unassembled WGS sequence"/>
</dbReference>
<proteinExistence type="inferred from homology"/>
<gene>
    <name evidence="11" type="ORF">NEMVEDRAFT_v1g91376</name>
</gene>
<evidence type="ECO:0000256" key="7">
    <source>
        <dbReference type="ARBA" id="ARBA00023224"/>
    </source>
</evidence>
<keyword evidence="2 8" id="KW-0812">Transmembrane</keyword>
<dbReference type="InterPro" id="IPR017452">
    <property type="entry name" value="GPCR_Rhodpsn_7TM"/>
</dbReference>
<dbReference type="EMBL" id="DS469533">
    <property type="protein sequence ID" value="EDO45698.1"/>
    <property type="molecule type" value="Genomic_DNA"/>
</dbReference>
<dbReference type="GO" id="GO:0007186">
    <property type="term" value="P:G protein-coupled receptor signaling pathway"/>
    <property type="evidence" value="ECO:0000318"/>
    <property type="project" value="GO_Central"/>
</dbReference>
<organism evidence="11 12">
    <name type="scientific">Nematostella vectensis</name>
    <name type="common">Starlet sea anemone</name>
    <dbReference type="NCBI Taxonomy" id="45351"/>
    <lineage>
        <taxon>Eukaryota</taxon>
        <taxon>Metazoa</taxon>
        <taxon>Cnidaria</taxon>
        <taxon>Anthozoa</taxon>
        <taxon>Hexacorallia</taxon>
        <taxon>Actiniaria</taxon>
        <taxon>Edwardsiidae</taxon>
        <taxon>Nematostella</taxon>
    </lineage>
</organism>
<name>A7RS82_NEMVE</name>
<dbReference type="PROSITE" id="PS00237">
    <property type="entry name" value="G_PROTEIN_RECEP_F1_1"/>
    <property type="match status" value="1"/>
</dbReference>
<feature type="transmembrane region" description="Helical" evidence="9">
    <location>
        <begin position="39"/>
        <end position="59"/>
    </location>
</feature>
<feature type="domain" description="G-protein coupled receptors family 1 profile" evidence="10">
    <location>
        <begin position="20"/>
        <end position="277"/>
    </location>
</feature>
<feature type="transmembrane region" description="Helical" evidence="9">
    <location>
        <begin position="127"/>
        <end position="145"/>
    </location>
</feature>
<evidence type="ECO:0000256" key="6">
    <source>
        <dbReference type="ARBA" id="ARBA00023170"/>
    </source>
</evidence>
<evidence type="ECO:0000256" key="3">
    <source>
        <dbReference type="ARBA" id="ARBA00022989"/>
    </source>
</evidence>
<protein>
    <recommendedName>
        <fullName evidence="10">G-protein coupled receptors family 1 profile domain-containing protein</fullName>
    </recommendedName>
</protein>
<keyword evidence="4 8" id="KW-0297">G-protein coupled receptor</keyword>
<evidence type="ECO:0000256" key="8">
    <source>
        <dbReference type="RuleBase" id="RU000688"/>
    </source>
</evidence>
<dbReference type="Pfam" id="PF00001">
    <property type="entry name" value="7tm_1"/>
    <property type="match status" value="1"/>
</dbReference>
<dbReference type="PANTHER" id="PTHR45695:SF9">
    <property type="entry name" value="LEUCOKININ RECEPTOR"/>
    <property type="match status" value="1"/>
</dbReference>
<keyword evidence="5 9" id="KW-0472">Membrane</keyword>
<reference evidence="11 12" key="1">
    <citation type="journal article" date="2007" name="Science">
        <title>Sea anemone genome reveals ancestral eumetazoan gene repertoire and genomic organization.</title>
        <authorList>
            <person name="Putnam N.H."/>
            <person name="Srivastava M."/>
            <person name="Hellsten U."/>
            <person name="Dirks B."/>
            <person name="Chapman J."/>
            <person name="Salamov A."/>
            <person name="Terry A."/>
            <person name="Shapiro H."/>
            <person name="Lindquist E."/>
            <person name="Kapitonov V.V."/>
            <person name="Jurka J."/>
            <person name="Genikhovich G."/>
            <person name="Grigoriev I.V."/>
            <person name="Lucas S.M."/>
            <person name="Steele R.E."/>
            <person name="Finnerty J.R."/>
            <person name="Technau U."/>
            <person name="Martindale M.Q."/>
            <person name="Rokhsar D.S."/>
        </authorList>
    </citation>
    <scope>NUCLEOTIDE SEQUENCE [LARGE SCALE GENOMIC DNA]</scope>
    <source>
        <strain evidence="12">CH2 X CH6</strain>
    </source>
</reference>
<dbReference type="OMA" id="KSETIKX"/>
<feature type="transmembrane region" description="Helical" evidence="9">
    <location>
        <begin position="218"/>
        <end position="238"/>
    </location>
</feature>
<feature type="non-terminal residue" evidence="11">
    <location>
        <position position="292"/>
    </location>
</feature>
<evidence type="ECO:0000313" key="11">
    <source>
        <dbReference type="EMBL" id="EDO45698.1"/>
    </source>
</evidence>
<evidence type="ECO:0000313" key="12">
    <source>
        <dbReference type="Proteomes" id="UP000001593"/>
    </source>
</evidence>
<keyword evidence="12" id="KW-1185">Reference proteome</keyword>
<dbReference type="GO" id="GO:0005886">
    <property type="term" value="C:plasma membrane"/>
    <property type="evidence" value="ECO:0000318"/>
    <property type="project" value="GO_Central"/>
</dbReference>
<dbReference type="SUPFAM" id="SSF81321">
    <property type="entry name" value="Family A G protein-coupled receptor-like"/>
    <property type="match status" value="1"/>
</dbReference>
<feature type="transmembrane region" description="Helical" evidence="9">
    <location>
        <begin position="7"/>
        <end position="27"/>
    </location>
</feature>
<sequence>MALTAKVSAYVIILALCLVGNTFLIVAVKRNVTGRMRTVSNLLIASIAASDILLSVWSIPERITRILTMDSWLVVNTLGAVLCKLVNFTEKLSITVSVFHLGVLSVERFLAVYTPHRTVLTLKATKWIIVAIWVSSLAYWAPILYHANITAENAKVECAVRSNVQSWRGWYLAFIVLLCIVMILIPILYTALTVKLFTVPGMKKASQRQKTERMKRQVAIMIGVIIVTFYACFLPYWIGWVSCSYLPYPSPGVCNRTYKFVSILFSYANTAANPIICLLFIGNFRLSLKEIL</sequence>
<keyword evidence="7 8" id="KW-0807">Transducer</keyword>
<dbReference type="InterPro" id="IPR000276">
    <property type="entry name" value="GPCR_Rhodpsn"/>
</dbReference>
<feature type="transmembrane region" description="Helical" evidence="9">
    <location>
        <begin position="170"/>
        <end position="197"/>
    </location>
</feature>
<comment type="similarity">
    <text evidence="8">Belongs to the G-protein coupled receptor 1 family.</text>
</comment>
<keyword evidence="3 9" id="KW-1133">Transmembrane helix</keyword>
<dbReference type="AlphaFoldDB" id="A7RS82"/>
<dbReference type="PhylomeDB" id="A7RS82"/>
<dbReference type="CDD" id="cd00637">
    <property type="entry name" value="7tm_classA_rhodopsin-like"/>
    <property type="match status" value="1"/>
</dbReference>
<dbReference type="STRING" id="45351.A7RS82"/>
<evidence type="ECO:0000259" key="10">
    <source>
        <dbReference type="PROSITE" id="PS50262"/>
    </source>
</evidence>
<dbReference type="GO" id="GO:0004930">
    <property type="term" value="F:G protein-coupled receptor activity"/>
    <property type="evidence" value="ECO:0000318"/>
    <property type="project" value="GO_Central"/>
</dbReference>
<accession>A7RS82</accession>
<comment type="subcellular location">
    <subcellularLocation>
        <location evidence="1">Membrane</location>
        <topology evidence="1">Multi-pass membrane protein</topology>
    </subcellularLocation>
</comment>
<dbReference type="eggNOG" id="KOG3656">
    <property type="taxonomic scope" value="Eukaryota"/>
</dbReference>
<feature type="transmembrane region" description="Helical" evidence="9">
    <location>
        <begin position="258"/>
        <end position="281"/>
    </location>
</feature>
<keyword evidence="6 8" id="KW-0675">Receptor</keyword>